<feature type="coiled-coil region" evidence="1">
    <location>
        <begin position="120"/>
        <end position="167"/>
    </location>
</feature>
<organism evidence="2 3">
    <name type="scientific">Flavobacterium azooxidireducens</name>
    <dbReference type="NCBI Taxonomy" id="1871076"/>
    <lineage>
        <taxon>Bacteria</taxon>
        <taxon>Pseudomonadati</taxon>
        <taxon>Bacteroidota</taxon>
        <taxon>Flavobacteriia</taxon>
        <taxon>Flavobacteriales</taxon>
        <taxon>Flavobacteriaceae</taxon>
        <taxon>Flavobacterium</taxon>
    </lineage>
</organism>
<sequence length="170" mass="19630">MKGINIKKFFEITASLVMIIIISTSCNDEEEKKMTKSESNFEIESITKLSSINLKIKSAINQFIKKSNDTLLIEMFSEIKKNHSQVDTIVDFVAQKKLIVLTDGFSKKTCAVETSTDNGLKDLKKFLEDEKDKLKKIRHKNKITELNDFYERKIEELEQNIATINIFLET</sequence>
<accession>A0ABY4KFN6</accession>
<dbReference type="RefSeq" id="WP_248434887.1">
    <property type="nucleotide sequence ID" value="NZ_CP096205.1"/>
</dbReference>
<gene>
    <name evidence="2" type="ORF">M0M57_01970</name>
</gene>
<dbReference type="Proteomes" id="UP000830583">
    <property type="component" value="Chromosome"/>
</dbReference>
<reference evidence="2" key="1">
    <citation type="submission" date="2022-04" db="EMBL/GenBank/DDBJ databases">
        <title>Consumption of N2O by Flavobacterium azooxidireducens sp. nov. isolated from Decomposing Leaf Litter of Phragmites australis (Cav.).</title>
        <authorList>
            <person name="Behrendt U."/>
            <person name="Spanner T."/>
            <person name="Augustin J."/>
            <person name="Horn M.A."/>
            <person name="Kolb S."/>
            <person name="Ulrich A."/>
        </authorList>
    </citation>
    <scope>NUCLEOTIDE SEQUENCE</scope>
    <source>
        <strain evidence="2">IGB 4-14</strain>
    </source>
</reference>
<protein>
    <recommendedName>
        <fullName evidence="4">Lipoprotein</fullName>
    </recommendedName>
</protein>
<keyword evidence="1" id="KW-0175">Coiled coil</keyword>
<evidence type="ECO:0008006" key="4">
    <source>
        <dbReference type="Google" id="ProtNLM"/>
    </source>
</evidence>
<dbReference type="PROSITE" id="PS51257">
    <property type="entry name" value="PROKAR_LIPOPROTEIN"/>
    <property type="match status" value="1"/>
</dbReference>
<evidence type="ECO:0000313" key="2">
    <source>
        <dbReference type="EMBL" id="UPQ79617.1"/>
    </source>
</evidence>
<evidence type="ECO:0000256" key="1">
    <source>
        <dbReference type="SAM" id="Coils"/>
    </source>
</evidence>
<keyword evidence="3" id="KW-1185">Reference proteome</keyword>
<evidence type="ECO:0000313" key="3">
    <source>
        <dbReference type="Proteomes" id="UP000830583"/>
    </source>
</evidence>
<dbReference type="EMBL" id="CP096205">
    <property type="protein sequence ID" value="UPQ79617.1"/>
    <property type="molecule type" value="Genomic_DNA"/>
</dbReference>
<name>A0ABY4KFN6_9FLAO</name>
<proteinExistence type="predicted"/>